<feature type="region of interest" description="Disordered" evidence="1">
    <location>
        <begin position="14"/>
        <end position="74"/>
    </location>
</feature>
<feature type="compositionally biased region" description="Low complexity" evidence="1">
    <location>
        <begin position="14"/>
        <end position="28"/>
    </location>
</feature>
<comment type="caution">
    <text evidence="2">The sequence shown here is derived from an EMBL/GenBank/DDBJ whole genome shotgun (WGS) entry which is preliminary data.</text>
</comment>
<sequence>MTRGGCAFELEIPRSAPATAATAGSPSRIPLLKTPTSQLGRNGGPQHPDKRKAGGHGPTLEDEVVFLLPPPEDN</sequence>
<dbReference type="EMBL" id="JAVRER010000033">
    <property type="protein sequence ID" value="MDT0417818.1"/>
    <property type="molecule type" value="Genomic_DNA"/>
</dbReference>
<dbReference type="AlphaFoldDB" id="A0ABD5E9S1"/>
<evidence type="ECO:0000313" key="3">
    <source>
        <dbReference type="Proteomes" id="UP001183607"/>
    </source>
</evidence>
<protein>
    <submittedName>
        <fullName evidence="2">Uncharacterized protein</fullName>
    </submittedName>
</protein>
<dbReference type="Proteomes" id="UP001183607">
    <property type="component" value="Unassembled WGS sequence"/>
</dbReference>
<gene>
    <name evidence="2" type="ORF">RM574_20250</name>
</gene>
<accession>A0ABD5E9S1</accession>
<reference evidence="3" key="1">
    <citation type="submission" date="2023-07" db="EMBL/GenBank/DDBJ databases">
        <title>30 novel species of actinomycetes from the DSMZ collection.</title>
        <authorList>
            <person name="Nouioui I."/>
        </authorList>
    </citation>
    <scope>NUCLEOTIDE SEQUENCE [LARGE SCALE GENOMIC DNA]</scope>
    <source>
        <strain evidence="3">DSM 41982</strain>
    </source>
</reference>
<proteinExistence type="predicted"/>
<evidence type="ECO:0000256" key="1">
    <source>
        <dbReference type="SAM" id="MobiDB-lite"/>
    </source>
</evidence>
<organism evidence="2 3">
    <name type="scientific">Streptomyces evansiae</name>
    <dbReference type="NCBI Taxonomy" id="3075535"/>
    <lineage>
        <taxon>Bacteria</taxon>
        <taxon>Bacillati</taxon>
        <taxon>Actinomycetota</taxon>
        <taxon>Actinomycetes</taxon>
        <taxon>Kitasatosporales</taxon>
        <taxon>Streptomycetaceae</taxon>
        <taxon>Streptomyces</taxon>
    </lineage>
</organism>
<evidence type="ECO:0000313" key="2">
    <source>
        <dbReference type="EMBL" id="MDT0417818.1"/>
    </source>
</evidence>
<name>A0ABD5E9S1_9ACTN</name>